<dbReference type="OrthoDB" id="2374531at2759"/>
<feature type="region of interest" description="Disordered" evidence="4">
    <location>
        <begin position="136"/>
        <end position="158"/>
    </location>
</feature>
<dbReference type="AlphaFoldDB" id="A0A0C3FUH1"/>
<evidence type="ECO:0000313" key="6">
    <source>
        <dbReference type="EMBL" id="KIM88050.1"/>
    </source>
</evidence>
<keyword evidence="7" id="KW-1185">Reference proteome</keyword>
<dbReference type="GO" id="GO:0043657">
    <property type="term" value="C:host cell"/>
    <property type="evidence" value="ECO:0007669"/>
    <property type="project" value="UniProtKB-SubCell"/>
</dbReference>
<dbReference type="GO" id="GO:0005576">
    <property type="term" value="C:extracellular region"/>
    <property type="evidence" value="ECO:0007669"/>
    <property type="project" value="UniProtKB-SubCell"/>
</dbReference>
<name>A0A0C3FUH1_PILCF</name>
<dbReference type="Pfam" id="PF20147">
    <property type="entry name" value="Crinkler"/>
    <property type="match status" value="1"/>
</dbReference>
<dbReference type="EMBL" id="KN832978">
    <property type="protein sequence ID" value="KIM88050.1"/>
    <property type="molecule type" value="Genomic_DNA"/>
</dbReference>
<evidence type="ECO:0000256" key="2">
    <source>
        <dbReference type="ARBA" id="ARBA00004613"/>
    </source>
</evidence>
<dbReference type="Proteomes" id="UP000054166">
    <property type="component" value="Unassembled WGS sequence"/>
</dbReference>
<evidence type="ECO:0000256" key="1">
    <source>
        <dbReference type="ARBA" id="ARBA00004340"/>
    </source>
</evidence>
<sequence>MANDTDRLLWCFIKGDNNALEVTVPINASISRLTDMIWEKRKNGLQGVDAADLLNDPEPIKPLQSLAERIALRDLSQCAIELQDPTNTVLDEFLEEPVAKKVHIVIERCPTVMPAVGHPSQPIEDLTDLERRHAMSVQQGKDALAPSSASKFPAFKNE</sequence>
<dbReference type="InterPro" id="IPR045379">
    <property type="entry name" value="Crinkler_N"/>
</dbReference>
<organism evidence="6 7">
    <name type="scientific">Piloderma croceum (strain F 1598)</name>
    <dbReference type="NCBI Taxonomy" id="765440"/>
    <lineage>
        <taxon>Eukaryota</taxon>
        <taxon>Fungi</taxon>
        <taxon>Dikarya</taxon>
        <taxon>Basidiomycota</taxon>
        <taxon>Agaricomycotina</taxon>
        <taxon>Agaricomycetes</taxon>
        <taxon>Agaricomycetidae</taxon>
        <taxon>Atheliales</taxon>
        <taxon>Atheliaceae</taxon>
        <taxon>Piloderma</taxon>
    </lineage>
</organism>
<reference evidence="7" key="2">
    <citation type="submission" date="2015-01" db="EMBL/GenBank/DDBJ databases">
        <title>Evolutionary Origins and Diversification of the Mycorrhizal Mutualists.</title>
        <authorList>
            <consortium name="DOE Joint Genome Institute"/>
            <consortium name="Mycorrhizal Genomics Consortium"/>
            <person name="Kohler A."/>
            <person name="Kuo A."/>
            <person name="Nagy L.G."/>
            <person name="Floudas D."/>
            <person name="Copeland A."/>
            <person name="Barry K.W."/>
            <person name="Cichocki N."/>
            <person name="Veneault-Fourrey C."/>
            <person name="LaButti K."/>
            <person name="Lindquist E.A."/>
            <person name="Lipzen A."/>
            <person name="Lundell T."/>
            <person name="Morin E."/>
            <person name="Murat C."/>
            <person name="Riley R."/>
            <person name="Ohm R."/>
            <person name="Sun H."/>
            <person name="Tunlid A."/>
            <person name="Henrissat B."/>
            <person name="Grigoriev I.V."/>
            <person name="Hibbett D.S."/>
            <person name="Martin F."/>
        </authorList>
    </citation>
    <scope>NUCLEOTIDE SEQUENCE [LARGE SCALE GENOMIC DNA]</scope>
    <source>
        <strain evidence="7">F 1598</strain>
    </source>
</reference>
<protein>
    <recommendedName>
        <fullName evidence="5">Crinkler effector protein N-terminal domain-containing protein</fullName>
    </recommendedName>
</protein>
<keyword evidence="3" id="KW-0964">Secreted</keyword>
<dbReference type="InParanoid" id="A0A0C3FUH1"/>
<dbReference type="HOGENOM" id="CLU_1670049_0_0_1"/>
<evidence type="ECO:0000256" key="4">
    <source>
        <dbReference type="SAM" id="MobiDB-lite"/>
    </source>
</evidence>
<comment type="subcellular location">
    <subcellularLocation>
        <location evidence="1">Host cell</location>
    </subcellularLocation>
    <subcellularLocation>
        <location evidence="2">Secreted</location>
    </subcellularLocation>
</comment>
<reference evidence="6 7" key="1">
    <citation type="submission" date="2014-04" db="EMBL/GenBank/DDBJ databases">
        <authorList>
            <consortium name="DOE Joint Genome Institute"/>
            <person name="Kuo A."/>
            <person name="Tarkka M."/>
            <person name="Buscot F."/>
            <person name="Kohler A."/>
            <person name="Nagy L.G."/>
            <person name="Floudas D."/>
            <person name="Copeland A."/>
            <person name="Barry K.W."/>
            <person name="Cichocki N."/>
            <person name="Veneault-Fourrey C."/>
            <person name="LaButti K."/>
            <person name="Lindquist E.A."/>
            <person name="Lipzen A."/>
            <person name="Lundell T."/>
            <person name="Morin E."/>
            <person name="Murat C."/>
            <person name="Sun H."/>
            <person name="Tunlid A."/>
            <person name="Henrissat B."/>
            <person name="Grigoriev I.V."/>
            <person name="Hibbett D.S."/>
            <person name="Martin F."/>
            <person name="Nordberg H.P."/>
            <person name="Cantor M.N."/>
            <person name="Hua S.X."/>
        </authorList>
    </citation>
    <scope>NUCLEOTIDE SEQUENCE [LARGE SCALE GENOMIC DNA]</scope>
    <source>
        <strain evidence="6 7">F 1598</strain>
    </source>
</reference>
<accession>A0A0C3FUH1</accession>
<proteinExistence type="predicted"/>
<feature type="domain" description="Crinkler effector protein N-terminal" evidence="5">
    <location>
        <begin position="9"/>
        <end position="107"/>
    </location>
</feature>
<evidence type="ECO:0000259" key="5">
    <source>
        <dbReference type="Pfam" id="PF20147"/>
    </source>
</evidence>
<evidence type="ECO:0000313" key="7">
    <source>
        <dbReference type="Proteomes" id="UP000054166"/>
    </source>
</evidence>
<evidence type="ECO:0000256" key="3">
    <source>
        <dbReference type="ARBA" id="ARBA00022525"/>
    </source>
</evidence>
<gene>
    <name evidence="6" type="ORF">PILCRDRAFT_3746</name>
</gene>